<dbReference type="HAMAP" id="MF_01615">
    <property type="entry name" value="PdxT"/>
    <property type="match status" value="1"/>
</dbReference>
<comment type="subunit">
    <text evidence="9 10">In the presence of PdxS, forms a dodecamer of heterodimers. Only shows activity in the heterodimer.</text>
</comment>
<dbReference type="PROSITE" id="PS51130">
    <property type="entry name" value="PDXT_SNO_2"/>
    <property type="match status" value="1"/>
</dbReference>
<keyword evidence="13" id="KW-0808">Transferase</keyword>
<evidence type="ECO:0000256" key="11">
    <source>
        <dbReference type="PIRSR" id="PIRSR005639-1"/>
    </source>
</evidence>
<dbReference type="eggNOG" id="COG0311">
    <property type="taxonomic scope" value="Bacteria"/>
</dbReference>
<dbReference type="STRING" id="1157490.EL26_22395"/>
<evidence type="ECO:0000256" key="1">
    <source>
        <dbReference type="ARBA" id="ARBA00008345"/>
    </source>
</evidence>
<dbReference type="EC" id="3.5.1.2" evidence="10"/>
<evidence type="ECO:0000313" key="13">
    <source>
        <dbReference type="EMBL" id="KEO81138.1"/>
    </source>
</evidence>
<dbReference type="PROSITE" id="PS01236">
    <property type="entry name" value="PDXT_SNO_1"/>
    <property type="match status" value="1"/>
</dbReference>
<evidence type="ECO:0000256" key="6">
    <source>
        <dbReference type="ARBA" id="ARBA00047992"/>
    </source>
</evidence>
<dbReference type="EMBL" id="JMIR01000045">
    <property type="protein sequence ID" value="KEO81138.1"/>
    <property type="molecule type" value="Genomic_DNA"/>
</dbReference>
<dbReference type="EC" id="4.3.3.6" evidence="10"/>
<dbReference type="OrthoDB" id="9810320at2"/>
<feature type="active site" description="Charge relay system" evidence="10 11">
    <location>
        <position position="172"/>
    </location>
</feature>
<keyword evidence="5 10" id="KW-0456">Lyase</keyword>
<dbReference type="GO" id="GO:0005829">
    <property type="term" value="C:cytosol"/>
    <property type="evidence" value="ECO:0007669"/>
    <property type="project" value="TreeGrafter"/>
</dbReference>
<sequence length="194" mass="21396">MKIGVLALQGAVAEHIKSLEQAGADEVVAVKWPADLEGLDGLVLPGGESTTIGKLMNKYELMEPVREMAKNGVPMFGTCAGLILLAERIHGQDWSHLGVFDVLVDRNSFGRQVDSFETDLDVKGLEGDEKYRAVFIRAPHIMEVGDKVDVLSTFHDRVVTARQGHILGASFHPELTDDVRLHKYFLSMVEEAKK</sequence>
<dbReference type="PANTHER" id="PTHR31559">
    <property type="entry name" value="PYRIDOXAL 5'-PHOSPHATE SYNTHASE SUBUNIT SNO"/>
    <property type="match status" value="1"/>
</dbReference>
<dbReference type="GO" id="GO:0006543">
    <property type="term" value="P:L-glutamine catabolic process"/>
    <property type="evidence" value="ECO:0007669"/>
    <property type="project" value="UniProtKB-UniRule"/>
</dbReference>
<protein>
    <recommendedName>
        <fullName evidence="10">Pyridoxal 5'-phosphate synthase subunit PdxT</fullName>
        <ecNumber evidence="10">4.3.3.6</ecNumber>
    </recommendedName>
    <alternativeName>
        <fullName evidence="10">Pdx2</fullName>
    </alternativeName>
    <alternativeName>
        <fullName evidence="10">Pyridoxal 5'-phosphate synthase glutaminase subunit</fullName>
        <ecNumber evidence="10">3.5.1.2</ecNumber>
    </alternativeName>
</protein>
<dbReference type="NCBIfam" id="TIGR03800">
    <property type="entry name" value="PLP_synth_Pdx2"/>
    <property type="match status" value="1"/>
</dbReference>
<organism evidence="13 14">
    <name type="scientific">Tumebacillus flagellatus</name>
    <dbReference type="NCBI Taxonomy" id="1157490"/>
    <lineage>
        <taxon>Bacteria</taxon>
        <taxon>Bacillati</taxon>
        <taxon>Bacillota</taxon>
        <taxon>Bacilli</taxon>
        <taxon>Bacillales</taxon>
        <taxon>Alicyclobacillaceae</taxon>
        <taxon>Tumebacillus</taxon>
    </lineage>
</organism>
<comment type="similarity">
    <text evidence="1 10">Belongs to the glutaminase PdxT/SNO family.</text>
</comment>
<evidence type="ECO:0000256" key="4">
    <source>
        <dbReference type="ARBA" id="ARBA00022962"/>
    </source>
</evidence>
<feature type="binding site" evidence="10 12">
    <location>
        <begin position="47"/>
        <end position="49"/>
    </location>
    <ligand>
        <name>L-glutamine</name>
        <dbReference type="ChEBI" id="CHEBI:58359"/>
    </ligand>
</feature>
<evidence type="ECO:0000256" key="3">
    <source>
        <dbReference type="ARBA" id="ARBA00022898"/>
    </source>
</evidence>
<evidence type="ECO:0000256" key="9">
    <source>
        <dbReference type="ARBA" id="ARBA00064749"/>
    </source>
</evidence>
<dbReference type="PROSITE" id="PS51274">
    <property type="entry name" value="GATASE_COBBQ"/>
    <property type="match status" value="1"/>
</dbReference>
<dbReference type="PANTHER" id="PTHR31559:SF0">
    <property type="entry name" value="PYRIDOXAL 5'-PHOSPHATE SYNTHASE SUBUNIT SNO1-RELATED"/>
    <property type="match status" value="1"/>
</dbReference>
<dbReference type="SUPFAM" id="SSF52317">
    <property type="entry name" value="Class I glutamine amidotransferase-like"/>
    <property type="match status" value="1"/>
</dbReference>
<evidence type="ECO:0000256" key="2">
    <source>
        <dbReference type="ARBA" id="ARBA00022801"/>
    </source>
</evidence>
<dbReference type="Pfam" id="PF01174">
    <property type="entry name" value="SNO"/>
    <property type="match status" value="1"/>
</dbReference>
<keyword evidence="3 10" id="KW-0663">Pyridoxal phosphate</keyword>
<comment type="catalytic activity">
    <reaction evidence="6 10">
        <text>aldehydo-D-ribose 5-phosphate + D-glyceraldehyde 3-phosphate + L-glutamine = pyridoxal 5'-phosphate + L-glutamate + phosphate + 3 H2O + H(+)</text>
        <dbReference type="Rhea" id="RHEA:31507"/>
        <dbReference type="ChEBI" id="CHEBI:15377"/>
        <dbReference type="ChEBI" id="CHEBI:15378"/>
        <dbReference type="ChEBI" id="CHEBI:29985"/>
        <dbReference type="ChEBI" id="CHEBI:43474"/>
        <dbReference type="ChEBI" id="CHEBI:58273"/>
        <dbReference type="ChEBI" id="CHEBI:58359"/>
        <dbReference type="ChEBI" id="CHEBI:59776"/>
        <dbReference type="ChEBI" id="CHEBI:597326"/>
        <dbReference type="EC" id="4.3.3.6"/>
    </reaction>
</comment>
<dbReference type="GO" id="GO:0004359">
    <property type="term" value="F:glutaminase activity"/>
    <property type="evidence" value="ECO:0007669"/>
    <property type="project" value="UniProtKB-UniRule"/>
</dbReference>
<evidence type="ECO:0000256" key="5">
    <source>
        <dbReference type="ARBA" id="ARBA00023239"/>
    </source>
</evidence>
<evidence type="ECO:0000256" key="7">
    <source>
        <dbReference type="ARBA" id="ARBA00049534"/>
    </source>
</evidence>
<keyword evidence="14" id="KW-1185">Reference proteome</keyword>
<keyword evidence="2 10" id="KW-0378">Hydrolase</keyword>
<dbReference type="InterPro" id="IPR021196">
    <property type="entry name" value="PdxT/SNO_CS"/>
</dbReference>
<evidence type="ECO:0000256" key="8">
    <source>
        <dbReference type="ARBA" id="ARBA00054599"/>
    </source>
</evidence>
<dbReference type="UniPathway" id="UPA00245"/>
<comment type="pathway">
    <text evidence="10">Cofactor biosynthesis; pyridoxal 5'-phosphate biosynthesis.</text>
</comment>
<feature type="active site" description="Nucleophile" evidence="10 11">
    <location>
        <position position="79"/>
    </location>
</feature>
<comment type="catalytic activity">
    <reaction evidence="7 10">
        <text>L-glutamine + H2O = L-glutamate + NH4(+)</text>
        <dbReference type="Rhea" id="RHEA:15889"/>
        <dbReference type="ChEBI" id="CHEBI:15377"/>
        <dbReference type="ChEBI" id="CHEBI:28938"/>
        <dbReference type="ChEBI" id="CHEBI:29985"/>
        <dbReference type="ChEBI" id="CHEBI:58359"/>
        <dbReference type="EC" id="3.5.1.2"/>
    </reaction>
</comment>
<dbReference type="GO" id="GO:1903600">
    <property type="term" value="C:glutaminase complex"/>
    <property type="evidence" value="ECO:0007669"/>
    <property type="project" value="TreeGrafter"/>
</dbReference>
<accession>A0A074LMT2</accession>
<dbReference type="GO" id="GO:0008614">
    <property type="term" value="P:pyridoxine metabolic process"/>
    <property type="evidence" value="ECO:0007669"/>
    <property type="project" value="TreeGrafter"/>
</dbReference>
<dbReference type="InterPro" id="IPR029062">
    <property type="entry name" value="Class_I_gatase-like"/>
</dbReference>
<gene>
    <name evidence="10" type="primary">pdxT</name>
    <name evidence="13" type="ORF">EL26_22395</name>
</gene>
<dbReference type="InterPro" id="IPR002161">
    <property type="entry name" value="PdxT/SNO"/>
</dbReference>
<evidence type="ECO:0000256" key="10">
    <source>
        <dbReference type="HAMAP-Rule" id="MF_01615"/>
    </source>
</evidence>
<proteinExistence type="inferred from homology"/>
<dbReference type="RefSeq" id="WP_038094053.1">
    <property type="nucleotide sequence ID" value="NZ_JMIR01000045.1"/>
</dbReference>
<dbReference type="GO" id="GO:0036381">
    <property type="term" value="F:pyridoxal 5'-phosphate synthase (glutamine hydrolysing) activity"/>
    <property type="evidence" value="ECO:0007669"/>
    <property type="project" value="UniProtKB-UniRule"/>
</dbReference>
<dbReference type="FunFam" id="3.40.50.880:FF:000010">
    <property type="entry name" value="uncharacterized protein LOC100176842 isoform X2"/>
    <property type="match status" value="1"/>
</dbReference>
<dbReference type="CDD" id="cd01749">
    <property type="entry name" value="GATase1_PB"/>
    <property type="match status" value="1"/>
</dbReference>
<comment type="caution">
    <text evidence="13">The sequence shown here is derived from an EMBL/GenBank/DDBJ whole genome shotgun (WGS) entry which is preliminary data.</text>
</comment>
<evidence type="ECO:0000313" key="14">
    <source>
        <dbReference type="Proteomes" id="UP000027931"/>
    </source>
</evidence>
<evidence type="ECO:0000256" key="12">
    <source>
        <dbReference type="PIRSR" id="PIRSR005639-2"/>
    </source>
</evidence>
<dbReference type="GO" id="GO:0042823">
    <property type="term" value="P:pyridoxal phosphate biosynthetic process"/>
    <property type="evidence" value="ECO:0007669"/>
    <property type="project" value="UniProtKB-UniRule"/>
</dbReference>
<keyword evidence="4 10" id="KW-0315">Glutamine amidotransferase</keyword>
<comment type="function">
    <text evidence="8 10">Catalyzes the hydrolysis of glutamine to glutamate and ammonia as part of the biosynthesis of pyridoxal 5'-phosphate. The resulting ammonia molecule is channeled to the active site of PdxS.</text>
</comment>
<feature type="binding site" evidence="10 12">
    <location>
        <position position="106"/>
    </location>
    <ligand>
        <name>L-glutamine</name>
        <dbReference type="ChEBI" id="CHEBI:58359"/>
    </ligand>
</feature>
<dbReference type="Gene3D" id="3.40.50.880">
    <property type="match status" value="1"/>
</dbReference>
<name>A0A074LMT2_9BACL</name>
<feature type="active site" description="Charge relay system" evidence="10 11">
    <location>
        <position position="174"/>
    </location>
</feature>
<feature type="binding site" evidence="10 12">
    <location>
        <begin position="136"/>
        <end position="137"/>
    </location>
    <ligand>
        <name>L-glutamine</name>
        <dbReference type="ChEBI" id="CHEBI:58359"/>
    </ligand>
</feature>
<dbReference type="PIRSF" id="PIRSF005639">
    <property type="entry name" value="Glut_amidoT_SNO"/>
    <property type="match status" value="1"/>
</dbReference>
<dbReference type="Proteomes" id="UP000027931">
    <property type="component" value="Unassembled WGS sequence"/>
</dbReference>
<dbReference type="PROSITE" id="PS51273">
    <property type="entry name" value="GATASE_TYPE_1"/>
    <property type="match status" value="1"/>
</dbReference>
<dbReference type="GO" id="GO:0016740">
    <property type="term" value="F:transferase activity"/>
    <property type="evidence" value="ECO:0007669"/>
    <property type="project" value="UniProtKB-KW"/>
</dbReference>
<dbReference type="AlphaFoldDB" id="A0A074LMT2"/>
<reference evidence="13 14" key="1">
    <citation type="journal article" date="2013" name="Int. J. Syst. Evol. Microbiol.">
        <title>Tumebacillus flagellatus sp. nov., an alpha-amylase/pullulanase-producing bacterium isolated from cassava wastewater.</title>
        <authorList>
            <person name="Wang Q."/>
            <person name="Xie N."/>
            <person name="Qin Y."/>
            <person name="Shen N."/>
            <person name="Zhu J."/>
            <person name="Mi H."/>
            <person name="Huang R."/>
        </authorList>
    </citation>
    <scope>NUCLEOTIDE SEQUENCE [LARGE SCALE GENOMIC DNA]</scope>
    <source>
        <strain evidence="13 14">GST4</strain>
    </source>
</reference>